<evidence type="ECO:0000256" key="4">
    <source>
        <dbReference type="ARBA" id="ARBA00022801"/>
    </source>
</evidence>
<dbReference type="AlphaFoldDB" id="A0A975Y1A3"/>
<evidence type="ECO:0000256" key="1">
    <source>
        <dbReference type="ARBA" id="ARBA00005614"/>
    </source>
</evidence>
<evidence type="ECO:0000256" key="3">
    <source>
        <dbReference type="ARBA" id="ARBA00015991"/>
    </source>
</evidence>
<dbReference type="InterPro" id="IPR001792">
    <property type="entry name" value="Acylphosphatase-like_dom"/>
</dbReference>
<evidence type="ECO:0000256" key="7">
    <source>
        <dbReference type="RuleBase" id="RU004168"/>
    </source>
</evidence>
<feature type="active site" evidence="6">
    <location>
        <position position="39"/>
    </location>
</feature>
<dbReference type="InterPro" id="IPR017968">
    <property type="entry name" value="Acylphosphatase_CS"/>
</dbReference>
<evidence type="ECO:0000256" key="5">
    <source>
        <dbReference type="ARBA" id="ARBA00047645"/>
    </source>
</evidence>
<comment type="catalytic activity">
    <reaction evidence="5 6">
        <text>an acyl phosphate + H2O = a carboxylate + phosphate + H(+)</text>
        <dbReference type="Rhea" id="RHEA:14965"/>
        <dbReference type="ChEBI" id="CHEBI:15377"/>
        <dbReference type="ChEBI" id="CHEBI:15378"/>
        <dbReference type="ChEBI" id="CHEBI:29067"/>
        <dbReference type="ChEBI" id="CHEBI:43474"/>
        <dbReference type="ChEBI" id="CHEBI:59918"/>
        <dbReference type="EC" id="3.6.1.7"/>
    </reaction>
</comment>
<evidence type="ECO:0000313" key="9">
    <source>
        <dbReference type="EMBL" id="QWZ09308.1"/>
    </source>
</evidence>
<dbReference type="PROSITE" id="PS00150">
    <property type="entry name" value="ACYLPHOSPHATASE_1"/>
    <property type="match status" value="1"/>
</dbReference>
<evidence type="ECO:0000313" key="10">
    <source>
        <dbReference type="Proteomes" id="UP000683575"/>
    </source>
</evidence>
<name>A0A975Y1A3_9ACTN</name>
<comment type="similarity">
    <text evidence="1 7">Belongs to the acylphosphatase family.</text>
</comment>
<dbReference type="PROSITE" id="PS51160">
    <property type="entry name" value="ACYLPHOSPHATASE_3"/>
    <property type="match status" value="1"/>
</dbReference>
<proteinExistence type="inferred from homology"/>
<keyword evidence="10" id="KW-1185">Reference proteome</keyword>
<dbReference type="Proteomes" id="UP000683575">
    <property type="component" value="Chromosome"/>
</dbReference>
<accession>A0A975Y1A3</accession>
<gene>
    <name evidence="9" type="ORF">KRR39_05855</name>
</gene>
<dbReference type="InterPro" id="IPR020456">
    <property type="entry name" value="Acylphosphatase"/>
</dbReference>
<dbReference type="RefSeq" id="WP_216941154.1">
    <property type="nucleotide sequence ID" value="NZ_CP077062.1"/>
</dbReference>
<evidence type="ECO:0000259" key="8">
    <source>
        <dbReference type="PROSITE" id="PS51160"/>
    </source>
</evidence>
<dbReference type="GO" id="GO:0003998">
    <property type="term" value="F:acylphosphatase activity"/>
    <property type="evidence" value="ECO:0007669"/>
    <property type="project" value="UniProtKB-EC"/>
</dbReference>
<keyword evidence="4 6" id="KW-0378">Hydrolase</keyword>
<dbReference type="EC" id="3.6.1.7" evidence="2 6"/>
<evidence type="ECO:0000256" key="6">
    <source>
        <dbReference type="PROSITE-ProRule" id="PRU00520"/>
    </source>
</evidence>
<dbReference type="KEGG" id="nps:KRR39_05855"/>
<dbReference type="EMBL" id="CP077062">
    <property type="protein sequence ID" value="QWZ09308.1"/>
    <property type="molecule type" value="Genomic_DNA"/>
</dbReference>
<protein>
    <recommendedName>
        <fullName evidence="3 6">acylphosphatase</fullName>
        <ecNumber evidence="2 6">3.6.1.7</ecNumber>
    </recommendedName>
</protein>
<evidence type="ECO:0000256" key="2">
    <source>
        <dbReference type="ARBA" id="ARBA00012150"/>
    </source>
</evidence>
<dbReference type="PANTHER" id="PTHR10029:SF3">
    <property type="entry name" value="ACYLPHOSPHATASE-RELATED"/>
    <property type="match status" value="1"/>
</dbReference>
<dbReference type="PANTHER" id="PTHR10029">
    <property type="entry name" value="ACYLPHOSPHATASE"/>
    <property type="match status" value="1"/>
</dbReference>
<dbReference type="Pfam" id="PF00708">
    <property type="entry name" value="Acylphosphatase"/>
    <property type="match status" value="1"/>
</dbReference>
<feature type="active site" evidence="6">
    <location>
        <position position="21"/>
    </location>
</feature>
<sequence length="91" mass="9899">MSRAVAREAVVHGRVQGVFFRASCQDEARVLGVRGWVWNAADGTVHAHLEGPAEDVDALVAWLHVGPRHAVVERVDVRDVPPQGPAGFEVR</sequence>
<organism evidence="9 10">
    <name type="scientific">Nocardioides panacis</name>
    <dbReference type="NCBI Taxonomy" id="2849501"/>
    <lineage>
        <taxon>Bacteria</taxon>
        <taxon>Bacillati</taxon>
        <taxon>Actinomycetota</taxon>
        <taxon>Actinomycetes</taxon>
        <taxon>Propionibacteriales</taxon>
        <taxon>Nocardioidaceae</taxon>
        <taxon>Nocardioides</taxon>
    </lineage>
</organism>
<feature type="domain" description="Acylphosphatase-like" evidence="8">
    <location>
        <begin position="6"/>
        <end position="91"/>
    </location>
</feature>
<reference evidence="9" key="1">
    <citation type="submission" date="2021-06" db="EMBL/GenBank/DDBJ databases">
        <title>Complete genome sequence of Nocardioides sp. G188.</title>
        <authorList>
            <person name="Im W.-T."/>
        </authorList>
    </citation>
    <scope>NUCLEOTIDE SEQUENCE</scope>
    <source>
        <strain evidence="9">G188</strain>
    </source>
</reference>